<dbReference type="VEuPathDB" id="VectorBase:AATE017416"/>
<reference evidence="1" key="1">
    <citation type="submission" date="2022-08" db="UniProtKB">
        <authorList>
            <consortium name="EnsemblMetazoa"/>
        </authorList>
    </citation>
    <scope>IDENTIFICATION</scope>
    <source>
        <strain evidence="1">EBRO</strain>
    </source>
</reference>
<dbReference type="EnsemblMetazoa" id="AATE017416-RA">
    <property type="protein sequence ID" value="AATE017416-PA.1"/>
    <property type="gene ID" value="AATE017416"/>
</dbReference>
<proteinExistence type="predicted"/>
<dbReference type="AlphaFoldDB" id="A0A182JG19"/>
<name>A0A182JG19_ANOAO</name>
<sequence>MIGRLCWAVSLYSVVMLTFDQEMMFTLNAAMWGAMSSSREKFPLYSSVTIVRRSFSNAAIVAQRDGYSCMSSKSIQLVRFWLFSFTADAEPWVCVCSSYTFLALLLTPFRDVRWCFLRWIRWGELTAEFPPPTPPIDAGWTPEPAVPWLTPSEPSPLIGIIVSNSSRWSCSDALLLSDTGYPAACPSSSSSSPSRSSSPSPSGPSAFCSPSRCVSRWRKTSSSVVIDTPYEQMPSISRFVRISFSMSSNSDTNEFTASCGRIEDPQHRSRPRETTALRSAKMSASSMKCVVSRITLPCLRFCRMDHMCRREYGSTPAVGSSRMMIFGSPMIAMPTESFRFCPPLRCLTLVSAVSNRSISRSVFFTSLSTSDGGIPRTAAKKYRCSLGVSVSKRMSCCGQTPVIRRIIVMSFGSRTSYPKM</sequence>
<organism evidence="1">
    <name type="scientific">Anopheles atroparvus</name>
    <name type="common">European mosquito</name>
    <dbReference type="NCBI Taxonomy" id="41427"/>
    <lineage>
        <taxon>Eukaryota</taxon>
        <taxon>Metazoa</taxon>
        <taxon>Ecdysozoa</taxon>
        <taxon>Arthropoda</taxon>
        <taxon>Hexapoda</taxon>
        <taxon>Insecta</taxon>
        <taxon>Pterygota</taxon>
        <taxon>Neoptera</taxon>
        <taxon>Endopterygota</taxon>
        <taxon>Diptera</taxon>
        <taxon>Nematocera</taxon>
        <taxon>Culicoidea</taxon>
        <taxon>Culicidae</taxon>
        <taxon>Anophelinae</taxon>
        <taxon>Anopheles</taxon>
    </lineage>
</organism>
<protein>
    <submittedName>
        <fullName evidence="1">Uncharacterized protein</fullName>
    </submittedName>
</protein>
<evidence type="ECO:0000313" key="1">
    <source>
        <dbReference type="EnsemblMetazoa" id="AATE017416-PA.1"/>
    </source>
</evidence>
<accession>A0A182JG19</accession>